<organism evidence="2 3">
    <name type="scientific">Actinomadura yumaensis</name>
    <dbReference type="NCBI Taxonomy" id="111807"/>
    <lineage>
        <taxon>Bacteria</taxon>
        <taxon>Bacillati</taxon>
        <taxon>Actinomycetota</taxon>
        <taxon>Actinomycetes</taxon>
        <taxon>Streptosporangiales</taxon>
        <taxon>Thermomonosporaceae</taxon>
        <taxon>Actinomadura</taxon>
    </lineage>
</organism>
<evidence type="ECO:0000256" key="1">
    <source>
        <dbReference type="SAM" id="MobiDB-lite"/>
    </source>
</evidence>
<protein>
    <submittedName>
        <fullName evidence="2">Uncharacterized protein</fullName>
    </submittedName>
</protein>
<gene>
    <name evidence="2" type="ORF">ACFQKB_24150</name>
</gene>
<reference evidence="3" key="1">
    <citation type="journal article" date="2019" name="Int. J. Syst. Evol. Microbiol.">
        <title>The Global Catalogue of Microorganisms (GCM) 10K type strain sequencing project: providing services to taxonomists for standard genome sequencing and annotation.</title>
        <authorList>
            <consortium name="The Broad Institute Genomics Platform"/>
            <consortium name="The Broad Institute Genome Sequencing Center for Infectious Disease"/>
            <person name="Wu L."/>
            <person name="Ma J."/>
        </authorList>
    </citation>
    <scope>NUCLEOTIDE SEQUENCE [LARGE SCALE GENOMIC DNA]</scope>
    <source>
        <strain evidence="3">JCM 3369</strain>
    </source>
</reference>
<keyword evidence="3" id="KW-1185">Reference proteome</keyword>
<feature type="region of interest" description="Disordered" evidence="1">
    <location>
        <begin position="1"/>
        <end position="66"/>
    </location>
</feature>
<name>A0ABW2CP42_9ACTN</name>
<dbReference type="RefSeq" id="WP_160820362.1">
    <property type="nucleotide sequence ID" value="NZ_JBHSXE010000001.1"/>
</dbReference>
<dbReference type="EMBL" id="JBHSXS010000015">
    <property type="protein sequence ID" value="MFC6882868.1"/>
    <property type="molecule type" value="Genomic_DNA"/>
</dbReference>
<comment type="caution">
    <text evidence="2">The sequence shown here is derived from an EMBL/GenBank/DDBJ whole genome shotgun (WGS) entry which is preliminary data.</text>
</comment>
<evidence type="ECO:0000313" key="2">
    <source>
        <dbReference type="EMBL" id="MFC6882868.1"/>
    </source>
</evidence>
<proteinExistence type="predicted"/>
<dbReference type="Proteomes" id="UP001596380">
    <property type="component" value="Unassembled WGS sequence"/>
</dbReference>
<feature type="compositionally biased region" description="Basic and acidic residues" evidence="1">
    <location>
        <begin position="33"/>
        <end position="43"/>
    </location>
</feature>
<feature type="compositionally biased region" description="Basic and acidic residues" evidence="1">
    <location>
        <begin position="50"/>
        <end position="66"/>
    </location>
</feature>
<sequence length="66" mass="7193">MRSSILRPRAHSERSAHKQVKTTSLRALAVAARLEREHGDHAPEGPPGHDGGRADGRPTRRNPDPA</sequence>
<evidence type="ECO:0000313" key="3">
    <source>
        <dbReference type="Proteomes" id="UP001596380"/>
    </source>
</evidence>
<accession>A0ABW2CP42</accession>